<name>A0ABY8AN02_9GAMM</name>
<reference evidence="1 2" key="1">
    <citation type="submission" date="2023-02" db="EMBL/GenBank/DDBJ databases">
        <title>Genome Sequence of L. cardiaca H63T.</title>
        <authorList>
            <person name="Lopez A.E."/>
            <person name="Cianciotto N.P."/>
        </authorList>
    </citation>
    <scope>NUCLEOTIDE SEQUENCE [LARGE SCALE GENOMIC DNA]</scope>
    <source>
        <strain evidence="1 2">H63</strain>
    </source>
</reference>
<sequence>MRLVFEKNQEKICLRTLMRLIKFKLNQIVYLDFRTVPNQQWLPVCAGMADKISAYI</sequence>
<accession>A0ABY8AN02</accession>
<protein>
    <submittedName>
        <fullName evidence="1">Uncharacterized protein</fullName>
    </submittedName>
</protein>
<proteinExistence type="predicted"/>
<dbReference type="Proteomes" id="UP001222087">
    <property type="component" value="Chromosome"/>
</dbReference>
<gene>
    <name evidence="1" type="ORF">PXX05_07770</name>
</gene>
<evidence type="ECO:0000313" key="2">
    <source>
        <dbReference type="Proteomes" id="UP001222087"/>
    </source>
</evidence>
<organism evidence="1 2">
    <name type="scientific">Legionella cardiaca</name>
    <dbReference type="NCBI Taxonomy" id="1071983"/>
    <lineage>
        <taxon>Bacteria</taxon>
        <taxon>Pseudomonadati</taxon>
        <taxon>Pseudomonadota</taxon>
        <taxon>Gammaproteobacteria</taxon>
        <taxon>Legionellales</taxon>
        <taxon>Legionellaceae</taxon>
        <taxon>Legionella</taxon>
    </lineage>
</organism>
<dbReference type="RefSeq" id="WP_275087660.1">
    <property type="nucleotide sequence ID" value="NZ_CP119078.1"/>
</dbReference>
<dbReference type="EMBL" id="CP119078">
    <property type="protein sequence ID" value="WED41834.1"/>
    <property type="molecule type" value="Genomic_DNA"/>
</dbReference>
<keyword evidence="2" id="KW-1185">Reference proteome</keyword>
<evidence type="ECO:0000313" key="1">
    <source>
        <dbReference type="EMBL" id="WED41834.1"/>
    </source>
</evidence>